<dbReference type="AlphaFoldDB" id="A0A8H4RT22"/>
<evidence type="ECO:0000256" key="1">
    <source>
        <dbReference type="SAM" id="MobiDB-lite"/>
    </source>
</evidence>
<dbReference type="Proteomes" id="UP000566819">
    <property type="component" value="Unassembled WGS sequence"/>
</dbReference>
<evidence type="ECO:0000313" key="2">
    <source>
        <dbReference type="EMBL" id="KAF4634878.1"/>
    </source>
</evidence>
<name>A0A8H4RT22_9HELO</name>
<sequence length="73" mass="8024">MSERPQQKEVTTSEIAQNKVGSDCNAGGSSENGQTQAFVMSWHDEDSHLDFWRPEARAYSGILDPKLGLLVAT</sequence>
<keyword evidence="3" id="KW-1185">Reference proteome</keyword>
<proteinExistence type="predicted"/>
<comment type="caution">
    <text evidence="2">The sequence shown here is derived from an EMBL/GenBank/DDBJ whole genome shotgun (WGS) entry which is preliminary data.</text>
</comment>
<dbReference type="EMBL" id="JAAMPI010000154">
    <property type="protein sequence ID" value="KAF4634878.1"/>
    <property type="molecule type" value="Genomic_DNA"/>
</dbReference>
<protein>
    <submittedName>
        <fullName evidence="2">Uncharacterized protein</fullName>
    </submittedName>
</protein>
<feature type="region of interest" description="Disordered" evidence="1">
    <location>
        <begin position="1"/>
        <end position="33"/>
    </location>
</feature>
<feature type="compositionally biased region" description="Polar residues" evidence="1">
    <location>
        <begin position="8"/>
        <end position="20"/>
    </location>
</feature>
<reference evidence="2 3" key="1">
    <citation type="submission" date="2020-03" db="EMBL/GenBank/DDBJ databases">
        <title>Draft Genome Sequence of Cudoniella acicularis.</title>
        <authorList>
            <person name="Buettner E."/>
            <person name="Kellner H."/>
        </authorList>
    </citation>
    <scope>NUCLEOTIDE SEQUENCE [LARGE SCALE GENOMIC DNA]</scope>
    <source>
        <strain evidence="2 3">DSM 108380</strain>
    </source>
</reference>
<organism evidence="2 3">
    <name type="scientific">Cudoniella acicularis</name>
    <dbReference type="NCBI Taxonomy" id="354080"/>
    <lineage>
        <taxon>Eukaryota</taxon>
        <taxon>Fungi</taxon>
        <taxon>Dikarya</taxon>
        <taxon>Ascomycota</taxon>
        <taxon>Pezizomycotina</taxon>
        <taxon>Leotiomycetes</taxon>
        <taxon>Helotiales</taxon>
        <taxon>Tricladiaceae</taxon>
        <taxon>Cudoniella</taxon>
    </lineage>
</organism>
<evidence type="ECO:0000313" key="3">
    <source>
        <dbReference type="Proteomes" id="UP000566819"/>
    </source>
</evidence>
<gene>
    <name evidence="2" type="ORF">G7Y89_g3226</name>
</gene>
<accession>A0A8H4RT22</accession>